<dbReference type="PANTHER" id="PTHR30614">
    <property type="entry name" value="MEMBRANE COMPONENT OF AMINO ACID ABC TRANSPORTER"/>
    <property type="match status" value="1"/>
</dbReference>
<protein>
    <submittedName>
        <fullName evidence="10">Amino acid ABC transporter permease</fullName>
    </submittedName>
</protein>
<evidence type="ECO:0000313" key="10">
    <source>
        <dbReference type="EMBL" id="OYQ36535.1"/>
    </source>
</evidence>
<reference evidence="10 11" key="1">
    <citation type="submission" date="2017-07" db="EMBL/GenBank/DDBJ databases">
        <title>Niveispirillum cyanobacteriorum sp. nov., isolated from cyanobacterial aggregates in a eutrophic lake.</title>
        <authorList>
            <person name="Cai H."/>
        </authorList>
    </citation>
    <scope>NUCLEOTIDE SEQUENCE [LARGE SCALE GENOMIC DNA]</scope>
    <source>
        <strain evidence="11">TH1-14</strain>
    </source>
</reference>
<dbReference type="SUPFAM" id="SSF161098">
    <property type="entry name" value="MetI-like"/>
    <property type="match status" value="1"/>
</dbReference>
<keyword evidence="11" id="KW-1185">Reference proteome</keyword>
<feature type="transmembrane region" description="Helical" evidence="8">
    <location>
        <begin position="97"/>
        <end position="113"/>
    </location>
</feature>
<feature type="transmembrane region" description="Helical" evidence="8">
    <location>
        <begin position="125"/>
        <end position="146"/>
    </location>
</feature>
<keyword evidence="7 8" id="KW-0472">Membrane</keyword>
<evidence type="ECO:0000313" key="11">
    <source>
        <dbReference type="Proteomes" id="UP000216998"/>
    </source>
</evidence>
<gene>
    <name evidence="10" type="ORF">CHU95_04800</name>
</gene>
<dbReference type="GO" id="GO:0022857">
    <property type="term" value="F:transmembrane transporter activity"/>
    <property type="evidence" value="ECO:0007669"/>
    <property type="project" value="InterPro"/>
</dbReference>
<dbReference type="PANTHER" id="PTHR30614:SF41">
    <property type="entry name" value="INNER MEMBRANE AMINO-ACID ABC TRANSPORTER PERMEASE PROTEIN YHDY"/>
    <property type="match status" value="1"/>
</dbReference>
<sequence>MSVTETTQDRVAPIRPHRGPLAWARANLFSTWYNTLLTLLIVWLLIRAVPGIVEWALIKASWTGDAADCREAGGACWAFLAEKWRFILFGTFPDDQHWRPTLAILSMIGTLVLSADRRLWGRPLLYIWTLGIGFSALMMFGGVLGLDYVPTELWGGLPLTLALSIVGLMASFPLGVLLALGRTSDLPVMRGLSVVYIELVRGVPLISILFMASVMLPLFLPAGVSIDKVLRALIGICLFSAAYVAEVVRAGLQAIPKGQVEAAKALGLGYWQRQRLIILPQALSLVIPPLVNSFIASFKDTSLVIVIGLLDLLSTAKSALTDPAWRGFYKEAYLFVGVIYVLFCYALSRYSRYLETILGQGRRR</sequence>
<dbReference type="Pfam" id="PF00528">
    <property type="entry name" value="BPD_transp_1"/>
    <property type="match status" value="1"/>
</dbReference>
<dbReference type="EMBL" id="NOXU01000022">
    <property type="protein sequence ID" value="OYQ36535.1"/>
    <property type="molecule type" value="Genomic_DNA"/>
</dbReference>
<evidence type="ECO:0000256" key="6">
    <source>
        <dbReference type="ARBA" id="ARBA00022989"/>
    </source>
</evidence>
<name>A0A255Z6L2_9PROT</name>
<feature type="transmembrane region" description="Helical" evidence="8">
    <location>
        <begin position="276"/>
        <end position="295"/>
    </location>
</feature>
<dbReference type="NCBIfam" id="TIGR01726">
    <property type="entry name" value="HEQRo_perm_3TM"/>
    <property type="match status" value="1"/>
</dbReference>
<dbReference type="PROSITE" id="PS50928">
    <property type="entry name" value="ABC_TM1"/>
    <property type="match status" value="1"/>
</dbReference>
<keyword evidence="6 8" id="KW-1133">Transmembrane helix</keyword>
<evidence type="ECO:0000256" key="4">
    <source>
        <dbReference type="ARBA" id="ARBA00022475"/>
    </source>
</evidence>
<dbReference type="RefSeq" id="WP_094454232.1">
    <property type="nucleotide sequence ID" value="NZ_NOXU01000022.1"/>
</dbReference>
<keyword evidence="3 8" id="KW-0813">Transport</keyword>
<dbReference type="InterPro" id="IPR000515">
    <property type="entry name" value="MetI-like"/>
</dbReference>
<dbReference type="GO" id="GO:0043190">
    <property type="term" value="C:ATP-binding cassette (ABC) transporter complex"/>
    <property type="evidence" value="ECO:0007669"/>
    <property type="project" value="InterPro"/>
</dbReference>
<dbReference type="InterPro" id="IPR010065">
    <property type="entry name" value="AA_ABC_transptr_permease_3TM"/>
</dbReference>
<evidence type="ECO:0000256" key="3">
    <source>
        <dbReference type="ARBA" id="ARBA00022448"/>
    </source>
</evidence>
<evidence type="ECO:0000259" key="9">
    <source>
        <dbReference type="PROSITE" id="PS50928"/>
    </source>
</evidence>
<accession>A0A255Z6L2</accession>
<dbReference type="Gene3D" id="1.10.3720.10">
    <property type="entry name" value="MetI-like"/>
    <property type="match status" value="1"/>
</dbReference>
<dbReference type="CDD" id="cd06261">
    <property type="entry name" value="TM_PBP2"/>
    <property type="match status" value="1"/>
</dbReference>
<feature type="transmembrane region" description="Helical" evidence="8">
    <location>
        <begin position="332"/>
        <end position="348"/>
    </location>
</feature>
<feature type="domain" description="ABC transmembrane type-1" evidence="9">
    <location>
        <begin position="157"/>
        <end position="351"/>
    </location>
</feature>
<evidence type="ECO:0000256" key="8">
    <source>
        <dbReference type="RuleBase" id="RU363032"/>
    </source>
</evidence>
<organism evidence="10 11">
    <name type="scientific">Niveispirillum lacus</name>
    <dbReference type="NCBI Taxonomy" id="1981099"/>
    <lineage>
        <taxon>Bacteria</taxon>
        <taxon>Pseudomonadati</taxon>
        <taxon>Pseudomonadota</taxon>
        <taxon>Alphaproteobacteria</taxon>
        <taxon>Rhodospirillales</taxon>
        <taxon>Azospirillaceae</taxon>
        <taxon>Niveispirillum</taxon>
    </lineage>
</organism>
<dbReference type="InterPro" id="IPR043429">
    <property type="entry name" value="ArtM/GltK/GlnP/TcyL/YhdX-like"/>
</dbReference>
<comment type="caution">
    <text evidence="10">The sequence shown here is derived from an EMBL/GenBank/DDBJ whole genome shotgun (WGS) entry which is preliminary data.</text>
</comment>
<comment type="similarity">
    <text evidence="2">Belongs to the binding-protein-dependent transport system permease family. HisMQ subfamily.</text>
</comment>
<proteinExistence type="inferred from homology"/>
<comment type="subcellular location">
    <subcellularLocation>
        <location evidence="1">Cell inner membrane</location>
        <topology evidence="1">Multi-pass membrane protein</topology>
    </subcellularLocation>
    <subcellularLocation>
        <location evidence="8">Cell membrane</location>
        <topology evidence="8">Multi-pass membrane protein</topology>
    </subcellularLocation>
</comment>
<dbReference type="OrthoDB" id="9771188at2"/>
<evidence type="ECO:0000256" key="5">
    <source>
        <dbReference type="ARBA" id="ARBA00022692"/>
    </source>
</evidence>
<keyword evidence="5 8" id="KW-0812">Transmembrane</keyword>
<keyword evidence="4" id="KW-1003">Cell membrane</keyword>
<evidence type="ECO:0000256" key="2">
    <source>
        <dbReference type="ARBA" id="ARBA00010072"/>
    </source>
</evidence>
<dbReference type="GO" id="GO:0006865">
    <property type="term" value="P:amino acid transport"/>
    <property type="evidence" value="ECO:0007669"/>
    <property type="project" value="TreeGrafter"/>
</dbReference>
<evidence type="ECO:0000256" key="1">
    <source>
        <dbReference type="ARBA" id="ARBA00004429"/>
    </source>
</evidence>
<evidence type="ECO:0000256" key="7">
    <source>
        <dbReference type="ARBA" id="ARBA00023136"/>
    </source>
</evidence>
<dbReference type="AlphaFoldDB" id="A0A255Z6L2"/>
<feature type="transmembrane region" description="Helical" evidence="8">
    <location>
        <begin position="158"/>
        <end position="181"/>
    </location>
</feature>
<feature type="transmembrane region" description="Helical" evidence="8">
    <location>
        <begin position="232"/>
        <end position="255"/>
    </location>
</feature>
<dbReference type="InterPro" id="IPR035906">
    <property type="entry name" value="MetI-like_sf"/>
</dbReference>
<dbReference type="Proteomes" id="UP000216998">
    <property type="component" value="Unassembled WGS sequence"/>
</dbReference>
<feature type="transmembrane region" description="Helical" evidence="8">
    <location>
        <begin position="202"/>
        <end position="220"/>
    </location>
</feature>